<dbReference type="AlphaFoldDB" id="A0A2Z4YG48"/>
<name>A0A2Z4YG48_RHILE</name>
<keyword evidence="1" id="KW-0472">Membrane</keyword>
<dbReference type="EMBL" id="CP030760">
    <property type="protein sequence ID" value="AXA39899.1"/>
    <property type="molecule type" value="Genomic_DNA"/>
</dbReference>
<protein>
    <submittedName>
        <fullName evidence="2">Putative integral membrane protein</fullName>
    </submittedName>
</protein>
<evidence type="ECO:0000313" key="2">
    <source>
        <dbReference type="EMBL" id="AXA39899.1"/>
    </source>
</evidence>
<feature type="transmembrane region" description="Helical" evidence="1">
    <location>
        <begin position="63"/>
        <end position="83"/>
    </location>
</feature>
<reference evidence="2 3" key="1">
    <citation type="submission" date="2018-07" db="EMBL/GenBank/DDBJ databases">
        <title>Rhizobium leguminosarum strain:ATCC 14479 Genome sequencing and assembly.</title>
        <authorList>
            <person name="Chakraborty R."/>
        </authorList>
    </citation>
    <scope>NUCLEOTIDE SEQUENCE [LARGE SCALE GENOMIC DNA]</scope>
    <source>
        <strain evidence="2 3">ATCC 14479</strain>
    </source>
</reference>
<feature type="transmembrane region" description="Helical" evidence="1">
    <location>
        <begin position="35"/>
        <end position="57"/>
    </location>
</feature>
<keyword evidence="1" id="KW-0812">Transmembrane</keyword>
<proteinExistence type="predicted"/>
<organism evidence="2 3">
    <name type="scientific">Rhizobium leguminosarum</name>
    <dbReference type="NCBI Taxonomy" id="384"/>
    <lineage>
        <taxon>Bacteria</taxon>
        <taxon>Pseudomonadati</taxon>
        <taxon>Pseudomonadota</taxon>
        <taxon>Alphaproteobacteria</taxon>
        <taxon>Hyphomicrobiales</taxon>
        <taxon>Rhizobiaceae</taxon>
        <taxon>Rhizobium/Agrobacterium group</taxon>
        <taxon>Rhizobium</taxon>
    </lineage>
</organism>
<keyword evidence="1" id="KW-1133">Transmembrane helix</keyword>
<gene>
    <name evidence="2" type="ORF">DLJ82_2307</name>
</gene>
<evidence type="ECO:0000256" key="1">
    <source>
        <dbReference type="SAM" id="Phobius"/>
    </source>
</evidence>
<accession>A0A2Z4YG48</accession>
<sequence length="111" mass="12475">MVRDHDPGRIQWLWDSPHTWEIGGRMTQRTRTRKAISIILGLALVAAGLLGCGYMQFQVVEPISIKLWLIRITILAAGVAILWDDFKIPSETTALPVRRPSDRLQAGEKGK</sequence>
<dbReference type="Proteomes" id="UP000251166">
    <property type="component" value="Chromosome"/>
</dbReference>
<evidence type="ECO:0000313" key="3">
    <source>
        <dbReference type="Proteomes" id="UP000251166"/>
    </source>
</evidence>